<organism evidence="3 4">
    <name type="scientific">Actinocrinis puniceicyclus</name>
    <dbReference type="NCBI Taxonomy" id="977794"/>
    <lineage>
        <taxon>Bacteria</taxon>
        <taxon>Bacillati</taxon>
        <taxon>Actinomycetota</taxon>
        <taxon>Actinomycetes</taxon>
        <taxon>Catenulisporales</taxon>
        <taxon>Actinospicaceae</taxon>
        <taxon>Actinocrinis</taxon>
    </lineage>
</organism>
<keyword evidence="1" id="KW-0677">Repeat</keyword>
<dbReference type="InterPro" id="IPR013766">
    <property type="entry name" value="Thioredoxin_domain"/>
</dbReference>
<dbReference type="Gene3D" id="2.120.10.30">
    <property type="entry name" value="TolB, C-terminal domain"/>
    <property type="match status" value="2"/>
</dbReference>
<reference evidence="3" key="1">
    <citation type="submission" date="2021-04" db="EMBL/GenBank/DDBJ databases">
        <title>Genome based classification of Actinospica acidithermotolerans sp. nov., an actinobacterium isolated from an Indonesian hot spring.</title>
        <authorList>
            <person name="Kusuma A.B."/>
            <person name="Putra K.E."/>
            <person name="Nafisah S."/>
            <person name="Loh J."/>
            <person name="Nouioui I."/>
            <person name="Goodfellow M."/>
        </authorList>
    </citation>
    <scope>NUCLEOTIDE SEQUENCE</scope>
    <source>
        <strain evidence="3">DSM 45618</strain>
    </source>
</reference>
<dbReference type="Pfam" id="PF01436">
    <property type="entry name" value="NHL"/>
    <property type="match status" value="1"/>
</dbReference>
<proteinExistence type="predicted"/>
<evidence type="ECO:0000313" key="3">
    <source>
        <dbReference type="EMBL" id="MBS2963261.1"/>
    </source>
</evidence>
<dbReference type="Gene3D" id="3.40.30.10">
    <property type="entry name" value="Glutaredoxin"/>
    <property type="match status" value="1"/>
</dbReference>
<accession>A0A8J8BCM2</accession>
<dbReference type="SUPFAM" id="SSF101898">
    <property type="entry name" value="NHL repeat"/>
    <property type="match status" value="1"/>
</dbReference>
<protein>
    <submittedName>
        <fullName evidence="3">NHL domain-containing thioredoxin family protein</fullName>
    </submittedName>
</protein>
<dbReference type="Proteomes" id="UP000677913">
    <property type="component" value="Unassembled WGS sequence"/>
</dbReference>
<sequence>MRNGDGNLRQPRVRAPELVGAGGWINTGGKGLTLADLRGRCVLLDFWTFCCANCLHVLDELRELEEQFADVLVVVGVHSPKFVHEADHDALVAACARYDVRHPVLDDPGLTTWKAYAVRAWPTLSVIDPEGYVVAQMSGEGHAHGLRTLLSELVTEHEAKGTLRRGDSPYVPPEPEPTALSFPGKVIALPGGTYLVSDTAHHSVVELAADGESVLRRFGSGERGLLDGEAHEAWFSEPQGLCLLDEHTAVVADSVNHALRAIDLRTGEVTTLAGTGRQWSQGRATSGPAREVDLSSPWDLVVAADGRTVIAMAGIHQLWAYDPASRTVSVLAGTTNEGLVDGAAAEAWFSQPSGLTVDADGVVWVADSESSALRRLDLAAASVTTVVGHGLFDFGLRDGAARQALLQHPLGVTALPDGSIAISDTYNGAIRRFDPATDQVSTLITGLREPSDAVLADGDLLVVESAAHRLTRVRLPEEALRVESAAYRTQRPATDLSPGELELSVVFEPPAGQKLDERYGPSTQLVVSASPPQLLSEGAGRNTPLRRTLVLDGDLESGVLHVSVRAASCDEPPPGAQEDDEGFFPACHVHQQDWGIPVRLVRDAPNRLSLILRGTES</sequence>
<feature type="domain" description="Thioredoxin" evidence="2">
    <location>
        <begin position="9"/>
        <end position="155"/>
    </location>
</feature>
<dbReference type="InterPro" id="IPR001258">
    <property type="entry name" value="NHL_repeat"/>
</dbReference>
<dbReference type="PANTHER" id="PTHR46388">
    <property type="entry name" value="NHL REPEAT-CONTAINING PROTEIN 2"/>
    <property type="match status" value="1"/>
</dbReference>
<comment type="caution">
    <text evidence="3">The sequence shown here is derived from an EMBL/GenBank/DDBJ whole genome shotgun (WGS) entry which is preliminary data.</text>
</comment>
<dbReference type="InterPro" id="IPR011042">
    <property type="entry name" value="6-blade_b-propeller_TolB-like"/>
</dbReference>
<dbReference type="EMBL" id="JAGSXH010000023">
    <property type="protein sequence ID" value="MBS2963261.1"/>
    <property type="molecule type" value="Genomic_DNA"/>
</dbReference>
<keyword evidence="4" id="KW-1185">Reference proteome</keyword>
<dbReference type="InterPro" id="IPR036249">
    <property type="entry name" value="Thioredoxin-like_sf"/>
</dbReference>
<dbReference type="SUPFAM" id="SSF52833">
    <property type="entry name" value="Thioredoxin-like"/>
    <property type="match status" value="1"/>
</dbReference>
<evidence type="ECO:0000256" key="1">
    <source>
        <dbReference type="ARBA" id="ARBA00022737"/>
    </source>
</evidence>
<dbReference type="PROSITE" id="PS51352">
    <property type="entry name" value="THIOREDOXIN_2"/>
    <property type="match status" value="1"/>
</dbReference>
<dbReference type="InterPro" id="IPR012336">
    <property type="entry name" value="Thioredoxin-like_fold"/>
</dbReference>
<evidence type="ECO:0000259" key="2">
    <source>
        <dbReference type="PROSITE" id="PS51352"/>
    </source>
</evidence>
<dbReference type="AlphaFoldDB" id="A0A8J8BCM2"/>
<dbReference type="PANTHER" id="PTHR46388:SF2">
    <property type="entry name" value="NHL REPEAT-CONTAINING PROTEIN 2"/>
    <property type="match status" value="1"/>
</dbReference>
<dbReference type="CDD" id="cd14951">
    <property type="entry name" value="NHL-2_like"/>
    <property type="match status" value="1"/>
</dbReference>
<dbReference type="InterPro" id="IPR045302">
    <property type="entry name" value="NHL2_NHL_rpt_dom"/>
</dbReference>
<name>A0A8J8BCM2_9ACTN</name>
<gene>
    <name evidence="3" type="ORF">KGA66_09410</name>
</gene>
<evidence type="ECO:0000313" key="4">
    <source>
        <dbReference type="Proteomes" id="UP000677913"/>
    </source>
</evidence>
<dbReference type="Pfam" id="PF13905">
    <property type="entry name" value="Thioredoxin_8"/>
    <property type="match status" value="1"/>
</dbReference>
<dbReference type="RefSeq" id="WP_211466788.1">
    <property type="nucleotide sequence ID" value="NZ_JAGSXH010000023.1"/>
</dbReference>